<comment type="caution">
    <text evidence="2">The sequence shown here is derived from an EMBL/GenBank/DDBJ whole genome shotgun (WGS) entry which is preliminary data.</text>
</comment>
<sequence>MAASPGQRLPKQAVPRTRPSRITHVKGASGRNIARRRSPVVREPTGPVLLSSRKYRYPEEVDLPPTSSRLKDVDGLGTSVDHYSSSAVESPRKSGYESPLEGAVVASQRDHSPSTVESAIEACIHTCVSVVLGEPDLELCWNT</sequence>
<dbReference type="Proteomes" id="UP000821837">
    <property type="component" value="Chromosome 3"/>
</dbReference>
<evidence type="ECO:0000313" key="2">
    <source>
        <dbReference type="EMBL" id="KAH7962480.1"/>
    </source>
</evidence>
<reference evidence="2" key="1">
    <citation type="journal article" date="2020" name="Cell">
        <title>Large-Scale Comparative Analyses of Tick Genomes Elucidate Their Genetic Diversity and Vector Capacities.</title>
        <authorList>
            <consortium name="Tick Genome and Microbiome Consortium (TIGMIC)"/>
            <person name="Jia N."/>
            <person name="Wang J."/>
            <person name="Shi W."/>
            <person name="Du L."/>
            <person name="Sun Y."/>
            <person name="Zhan W."/>
            <person name="Jiang J.F."/>
            <person name="Wang Q."/>
            <person name="Zhang B."/>
            <person name="Ji P."/>
            <person name="Bell-Sakyi L."/>
            <person name="Cui X.M."/>
            <person name="Yuan T.T."/>
            <person name="Jiang B.G."/>
            <person name="Yang W.F."/>
            <person name="Lam T.T."/>
            <person name="Chang Q.C."/>
            <person name="Ding S.J."/>
            <person name="Wang X.J."/>
            <person name="Zhu J.G."/>
            <person name="Ruan X.D."/>
            <person name="Zhao L."/>
            <person name="Wei J.T."/>
            <person name="Ye R.Z."/>
            <person name="Que T.C."/>
            <person name="Du C.H."/>
            <person name="Zhou Y.H."/>
            <person name="Cheng J.X."/>
            <person name="Dai P.F."/>
            <person name="Guo W.B."/>
            <person name="Han X.H."/>
            <person name="Huang E.J."/>
            <person name="Li L.F."/>
            <person name="Wei W."/>
            <person name="Gao Y.C."/>
            <person name="Liu J.Z."/>
            <person name="Shao H.Z."/>
            <person name="Wang X."/>
            <person name="Wang C.C."/>
            <person name="Yang T.C."/>
            <person name="Huo Q.B."/>
            <person name="Li W."/>
            <person name="Chen H.Y."/>
            <person name="Chen S.E."/>
            <person name="Zhou L.G."/>
            <person name="Ni X.B."/>
            <person name="Tian J.H."/>
            <person name="Sheng Y."/>
            <person name="Liu T."/>
            <person name="Pan Y.S."/>
            <person name="Xia L.Y."/>
            <person name="Li J."/>
            <person name="Zhao F."/>
            <person name="Cao W.C."/>
        </authorList>
    </citation>
    <scope>NUCLEOTIDE SEQUENCE</scope>
    <source>
        <strain evidence="2">Rsan-2018</strain>
    </source>
</reference>
<proteinExistence type="predicted"/>
<accession>A0A9D4Q0X7</accession>
<evidence type="ECO:0000256" key="1">
    <source>
        <dbReference type="SAM" id="MobiDB-lite"/>
    </source>
</evidence>
<reference evidence="2" key="2">
    <citation type="submission" date="2021-09" db="EMBL/GenBank/DDBJ databases">
        <authorList>
            <person name="Jia N."/>
            <person name="Wang J."/>
            <person name="Shi W."/>
            <person name="Du L."/>
            <person name="Sun Y."/>
            <person name="Zhan W."/>
            <person name="Jiang J."/>
            <person name="Wang Q."/>
            <person name="Zhang B."/>
            <person name="Ji P."/>
            <person name="Sakyi L.B."/>
            <person name="Cui X."/>
            <person name="Yuan T."/>
            <person name="Jiang B."/>
            <person name="Yang W."/>
            <person name="Lam T.T.-Y."/>
            <person name="Chang Q."/>
            <person name="Ding S."/>
            <person name="Wang X."/>
            <person name="Zhu J."/>
            <person name="Ruan X."/>
            <person name="Zhao L."/>
            <person name="Wei J."/>
            <person name="Que T."/>
            <person name="Du C."/>
            <person name="Cheng J."/>
            <person name="Dai P."/>
            <person name="Han X."/>
            <person name="Huang E."/>
            <person name="Gao Y."/>
            <person name="Liu J."/>
            <person name="Shao H."/>
            <person name="Ye R."/>
            <person name="Li L."/>
            <person name="Wei W."/>
            <person name="Wang X."/>
            <person name="Wang C."/>
            <person name="Huo Q."/>
            <person name="Li W."/>
            <person name="Guo W."/>
            <person name="Chen H."/>
            <person name="Chen S."/>
            <person name="Zhou L."/>
            <person name="Zhou L."/>
            <person name="Ni X."/>
            <person name="Tian J."/>
            <person name="Zhou Y."/>
            <person name="Sheng Y."/>
            <person name="Liu T."/>
            <person name="Pan Y."/>
            <person name="Xia L."/>
            <person name="Li J."/>
            <person name="Zhao F."/>
            <person name="Cao W."/>
        </authorList>
    </citation>
    <scope>NUCLEOTIDE SEQUENCE</scope>
    <source>
        <strain evidence="2">Rsan-2018</strain>
        <tissue evidence="2">Larvae</tissue>
    </source>
</reference>
<protein>
    <submittedName>
        <fullName evidence="2">Uncharacterized protein</fullName>
    </submittedName>
</protein>
<feature type="region of interest" description="Disordered" evidence="1">
    <location>
        <begin position="1"/>
        <end position="111"/>
    </location>
</feature>
<dbReference type="AlphaFoldDB" id="A0A9D4Q0X7"/>
<evidence type="ECO:0000313" key="3">
    <source>
        <dbReference type="Proteomes" id="UP000821837"/>
    </source>
</evidence>
<dbReference type="EMBL" id="JABSTV010001249">
    <property type="protein sequence ID" value="KAH7962480.1"/>
    <property type="molecule type" value="Genomic_DNA"/>
</dbReference>
<dbReference type="VEuPathDB" id="VectorBase:RSAN_035037"/>
<name>A0A9D4Q0X7_RHISA</name>
<gene>
    <name evidence="2" type="ORF">HPB52_016383</name>
</gene>
<keyword evidence="3" id="KW-1185">Reference proteome</keyword>
<organism evidence="2 3">
    <name type="scientific">Rhipicephalus sanguineus</name>
    <name type="common">Brown dog tick</name>
    <name type="synonym">Ixodes sanguineus</name>
    <dbReference type="NCBI Taxonomy" id="34632"/>
    <lineage>
        <taxon>Eukaryota</taxon>
        <taxon>Metazoa</taxon>
        <taxon>Ecdysozoa</taxon>
        <taxon>Arthropoda</taxon>
        <taxon>Chelicerata</taxon>
        <taxon>Arachnida</taxon>
        <taxon>Acari</taxon>
        <taxon>Parasitiformes</taxon>
        <taxon>Ixodida</taxon>
        <taxon>Ixodoidea</taxon>
        <taxon>Ixodidae</taxon>
        <taxon>Rhipicephalinae</taxon>
        <taxon>Rhipicephalus</taxon>
        <taxon>Rhipicephalus</taxon>
    </lineage>
</organism>